<evidence type="ECO:0000313" key="1">
    <source>
        <dbReference type="EMBL" id="SDZ51439.1"/>
    </source>
</evidence>
<evidence type="ECO:0000313" key="2">
    <source>
        <dbReference type="Proteomes" id="UP000199529"/>
    </source>
</evidence>
<accession>A0A1H3TQ26</accession>
<proteinExistence type="predicted"/>
<dbReference type="STRING" id="418495.SAMN05216215_108731"/>
<dbReference type="Proteomes" id="UP000199529">
    <property type="component" value="Unassembled WGS sequence"/>
</dbReference>
<protein>
    <submittedName>
        <fullName evidence="1">Uncharacterized protein</fullName>
    </submittedName>
</protein>
<sequence length="158" mass="17555">MTTDRQRAQYRAEQDLIIKAAEALRKQSRRQQAESQVGRAPVVPADRYVFVGLLDELALAAGRGELPEGVRRAGLELCEAMLADAATFDDRMAASMETAKETEAKFWQRMTELGISEPHAWQAIRAVLAEIQDGAPHTDPWTVAADRLAANPQWRTNP</sequence>
<keyword evidence="2" id="KW-1185">Reference proteome</keyword>
<dbReference type="AlphaFoldDB" id="A0A1H3TQ26"/>
<gene>
    <name evidence="1" type="ORF">SAMN05216215_108731</name>
</gene>
<organism evidence="1 2">
    <name type="scientific">Saccharopolyspora shandongensis</name>
    <dbReference type="NCBI Taxonomy" id="418495"/>
    <lineage>
        <taxon>Bacteria</taxon>
        <taxon>Bacillati</taxon>
        <taxon>Actinomycetota</taxon>
        <taxon>Actinomycetes</taxon>
        <taxon>Pseudonocardiales</taxon>
        <taxon>Pseudonocardiaceae</taxon>
        <taxon>Saccharopolyspora</taxon>
    </lineage>
</organism>
<dbReference type="RefSeq" id="WP_177227033.1">
    <property type="nucleotide sequence ID" value="NZ_FNOK01000087.1"/>
</dbReference>
<dbReference type="EMBL" id="FNOK01000087">
    <property type="protein sequence ID" value="SDZ51439.1"/>
    <property type="molecule type" value="Genomic_DNA"/>
</dbReference>
<reference evidence="2" key="1">
    <citation type="submission" date="2016-10" db="EMBL/GenBank/DDBJ databases">
        <authorList>
            <person name="Varghese N."/>
            <person name="Submissions S."/>
        </authorList>
    </citation>
    <scope>NUCLEOTIDE SEQUENCE [LARGE SCALE GENOMIC DNA]</scope>
    <source>
        <strain evidence="2">CGMCC 4.3530</strain>
    </source>
</reference>
<name>A0A1H3TQ26_9PSEU</name>